<dbReference type="EMBL" id="WEIO01000010">
    <property type="protein sequence ID" value="KAB7705040.1"/>
    <property type="molecule type" value="Genomic_DNA"/>
</dbReference>
<keyword evidence="5 6" id="KW-0472">Membrane</keyword>
<keyword evidence="8" id="KW-1185">Reference proteome</keyword>
<feature type="transmembrane region" description="Helical" evidence="6">
    <location>
        <begin position="227"/>
        <end position="247"/>
    </location>
</feature>
<comment type="similarity">
    <text evidence="2">Belongs to the purine-cytosine permease (2.A.39) family.</text>
</comment>
<dbReference type="Gene3D" id="1.10.4160.10">
    <property type="entry name" value="Hydantoin permease"/>
    <property type="match status" value="1"/>
</dbReference>
<evidence type="ECO:0000256" key="5">
    <source>
        <dbReference type="ARBA" id="ARBA00023136"/>
    </source>
</evidence>
<feature type="transmembrane region" description="Helical" evidence="6">
    <location>
        <begin position="67"/>
        <end position="90"/>
    </location>
</feature>
<feature type="transmembrane region" description="Helical" evidence="6">
    <location>
        <begin position="253"/>
        <end position="275"/>
    </location>
</feature>
<evidence type="ECO:0000256" key="3">
    <source>
        <dbReference type="ARBA" id="ARBA00022692"/>
    </source>
</evidence>
<evidence type="ECO:0008006" key="9">
    <source>
        <dbReference type="Google" id="ProtNLM"/>
    </source>
</evidence>
<name>A0A6I1FHF6_9BACI</name>
<reference evidence="7 8" key="1">
    <citation type="submission" date="2019-10" db="EMBL/GenBank/DDBJ databases">
        <title>Bacillus aerolatum sp. nov., isolated from bioaerosol of sport playgrounds.</title>
        <authorList>
            <person name="Chen P."/>
            <person name="Zhang G."/>
        </authorList>
    </citation>
    <scope>NUCLEOTIDE SEQUENCE [LARGE SCALE GENOMIC DNA]</scope>
    <source>
        <strain evidence="7 8">CX253</strain>
    </source>
</reference>
<dbReference type="Proteomes" id="UP000429595">
    <property type="component" value="Unassembled WGS sequence"/>
</dbReference>
<keyword evidence="4 6" id="KW-1133">Transmembrane helix</keyword>
<feature type="transmembrane region" description="Helical" evidence="6">
    <location>
        <begin position="28"/>
        <end position="47"/>
    </location>
</feature>
<organism evidence="7 8">
    <name type="scientific">Bacillus aerolatus</name>
    <dbReference type="NCBI Taxonomy" id="2653354"/>
    <lineage>
        <taxon>Bacteria</taxon>
        <taxon>Bacillati</taxon>
        <taxon>Bacillota</taxon>
        <taxon>Bacilli</taxon>
        <taxon>Bacillales</taxon>
        <taxon>Bacillaceae</taxon>
        <taxon>Bacillus</taxon>
    </lineage>
</organism>
<dbReference type="InterPro" id="IPR045225">
    <property type="entry name" value="Uracil/uridine/allantoin_perm"/>
</dbReference>
<evidence type="ECO:0000256" key="1">
    <source>
        <dbReference type="ARBA" id="ARBA00004141"/>
    </source>
</evidence>
<protein>
    <recommendedName>
        <fullName evidence="9">Allantoin permease</fullName>
    </recommendedName>
</protein>
<feature type="transmembrane region" description="Helical" evidence="6">
    <location>
        <begin position="110"/>
        <end position="130"/>
    </location>
</feature>
<accession>A0A6I1FHF6</accession>
<feature type="transmembrane region" description="Helical" evidence="6">
    <location>
        <begin position="175"/>
        <end position="200"/>
    </location>
</feature>
<dbReference type="Pfam" id="PF02133">
    <property type="entry name" value="Transp_cyt_pur"/>
    <property type="match status" value="1"/>
</dbReference>
<dbReference type="GO" id="GO:0005886">
    <property type="term" value="C:plasma membrane"/>
    <property type="evidence" value="ECO:0007669"/>
    <property type="project" value="TreeGrafter"/>
</dbReference>
<evidence type="ECO:0000256" key="4">
    <source>
        <dbReference type="ARBA" id="ARBA00022989"/>
    </source>
</evidence>
<keyword evidence="3 6" id="KW-0812">Transmembrane</keyword>
<dbReference type="PANTHER" id="PTHR30618:SF0">
    <property type="entry name" value="PURINE-URACIL PERMEASE NCS1"/>
    <property type="match status" value="1"/>
</dbReference>
<evidence type="ECO:0000313" key="8">
    <source>
        <dbReference type="Proteomes" id="UP000429595"/>
    </source>
</evidence>
<dbReference type="AlphaFoldDB" id="A0A6I1FHF6"/>
<dbReference type="PANTHER" id="PTHR30618">
    <property type="entry name" value="NCS1 FAMILY PURINE/PYRIMIDINE TRANSPORTER"/>
    <property type="match status" value="1"/>
</dbReference>
<proteinExistence type="inferred from homology"/>
<gene>
    <name evidence="7" type="ORF">F9802_15900</name>
</gene>
<dbReference type="GO" id="GO:0015205">
    <property type="term" value="F:nucleobase transmembrane transporter activity"/>
    <property type="evidence" value="ECO:0007669"/>
    <property type="project" value="TreeGrafter"/>
</dbReference>
<comment type="subcellular location">
    <subcellularLocation>
        <location evidence="1">Membrane</location>
        <topology evidence="1">Multi-pass membrane protein</topology>
    </subcellularLocation>
</comment>
<sequence length="290" mass="31387">MAIWAIKLAGGITPILQYMSKEIEGNSIIVFLACVSAILATWAAPIVSVSDFTREARSQRDQISGQIAGIVITYLLFAIASISVIVGSEVAFGTPIWNVLDVVERFDNKFAIALSVLTICLTTLSVNVTGDIVPAGYQLLSLFPKRVNFKTGALLAAVAGFIIMPWKLMESTTSIFIFLNIIGGLLSPVAGVMLAHYYVIAKRELNVKELYSVNGQYNYKNGFHTPALIATVIAGVISLIGQFVPAFKPLYDLSWFSGTILAFSIYIVLVNKGLLASVKVQKQENSVNEA</sequence>
<evidence type="ECO:0000313" key="7">
    <source>
        <dbReference type="EMBL" id="KAB7705040.1"/>
    </source>
</evidence>
<dbReference type="InterPro" id="IPR001248">
    <property type="entry name" value="Pur-cyt_permease"/>
</dbReference>
<comment type="caution">
    <text evidence="7">The sequence shown here is derived from an EMBL/GenBank/DDBJ whole genome shotgun (WGS) entry which is preliminary data.</text>
</comment>
<evidence type="ECO:0000256" key="2">
    <source>
        <dbReference type="ARBA" id="ARBA00008974"/>
    </source>
</evidence>
<feature type="transmembrane region" description="Helical" evidence="6">
    <location>
        <begin position="151"/>
        <end position="169"/>
    </location>
</feature>
<evidence type="ECO:0000256" key="6">
    <source>
        <dbReference type="SAM" id="Phobius"/>
    </source>
</evidence>